<proteinExistence type="predicted"/>
<dbReference type="Gene3D" id="2.60.40.10">
    <property type="entry name" value="Immunoglobulins"/>
    <property type="match status" value="1"/>
</dbReference>
<dbReference type="SUPFAM" id="SSF117074">
    <property type="entry name" value="Hypothetical protein PA1324"/>
    <property type="match status" value="1"/>
</dbReference>
<dbReference type="Gene3D" id="1.10.1330.10">
    <property type="entry name" value="Dockerin domain"/>
    <property type="match status" value="1"/>
</dbReference>
<feature type="region of interest" description="Disordered" evidence="1">
    <location>
        <begin position="887"/>
        <end position="908"/>
    </location>
</feature>
<dbReference type="RefSeq" id="WP_146433543.1">
    <property type="nucleotide sequence ID" value="NZ_SJPF01000004.1"/>
</dbReference>
<dbReference type="AlphaFoldDB" id="A0A5C5V0J5"/>
<dbReference type="InterPro" id="IPR036439">
    <property type="entry name" value="Dockerin_dom_sf"/>
</dbReference>
<sequence>MSSARRFRKERALRGRKSASATLRCESLESRLNFSGIPLGAAPTDTGEYMLGDVSVTVVFLESKQTGGIDVSTEDWTQAEIDATKAKIDEAMQWWVDTLATQNTVHELNFHINYQYADTPFETRYEPISRSAAEFSTWAGEFLNHVGAQRTGDIVKDIRLFNNTRREIEGTDWAFTIFVADASNDADGFWKNPSSIAGGFSIAGGAFMAFPNGRPASTIAHETAHQFWAMDEYAGSKDYYDHRGYYDTQNTNAVVNNPDPDQIVDSLMLSGDQLLNAYESHTSSTPMFESIGWKDSDGDGIFDVLDLPLSLQGSGSLDSDTMEYRFVGQAAVNVLPNLNTAGVQQSQNQFLQNDITINTVAEVQYRIDDGAWQTAATYDDYIADIDIRITLPDSGEHSIEIRAIDATGAIYSDVFAGSTGEVTPTVAMGANGFLFEDRNRNGVFDLGEVGLSGWTVALVDDQDMPVETQIFVEPDDFGDGDQINASVPGASLSAFGEYIDEVVFPDVFALNHNDAATGSRVFGYYRSNGTETGLLTDWNQQQQLRVDFDNLVSRVSLDAIGGDYGSIGRLEAFDSQGTLIGRYTTDQLDAGEVEAMSVAFDSPQIAYIVVAGQLNTSVRLDNLVAGQPASATTDAFGAFSLQIDIAGDYQLQITAPDGDSLTYFVLGDATADFALTPLTGYQFAVGVDTPAWRNPIDLGDVNNDGSVDMADFDAIRAEMSNPVYTDSWHFLGDHVYPAPFLDPNNDGIFTVMDVIRVLEAIRHAQSNGAAGEGELVSADNNSPEDVNESVASTSVDSGEQTGALVEQQEPAQQVASRSFVTSTSLVLSDWGLGNLTTPTETQAESDAGQREALAFESVTLPADTLGVITADDRILAVVADDFYRSFGDAEEESDEGEADLSSGFWDLP</sequence>
<evidence type="ECO:0000313" key="3">
    <source>
        <dbReference type="Proteomes" id="UP000318878"/>
    </source>
</evidence>
<feature type="compositionally biased region" description="Acidic residues" evidence="1">
    <location>
        <begin position="888"/>
        <end position="898"/>
    </location>
</feature>
<organism evidence="2 3">
    <name type="scientific">Blastopirellula retiformator</name>
    <dbReference type="NCBI Taxonomy" id="2527970"/>
    <lineage>
        <taxon>Bacteria</taxon>
        <taxon>Pseudomonadati</taxon>
        <taxon>Planctomycetota</taxon>
        <taxon>Planctomycetia</taxon>
        <taxon>Pirellulales</taxon>
        <taxon>Pirellulaceae</taxon>
        <taxon>Blastopirellula</taxon>
    </lineage>
</organism>
<dbReference type="InterPro" id="IPR008969">
    <property type="entry name" value="CarboxyPept-like_regulatory"/>
</dbReference>
<feature type="compositionally biased region" description="Low complexity" evidence="1">
    <location>
        <begin position="899"/>
        <end position="908"/>
    </location>
</feature>
<dbReference type="InterPro" id="IPR018247">
    <property type="entry name" value="EF_Hand_1_Ca_BS"/>
</dbReference>
<accession>A0A5C5V0J5</accession>
<dbReference type="InterPro" id="IPR013783">
    <property type="entry name" value="Ig-like_fold"/>
</dbReference>
<gene>
    <name evidence="2" type="ORF">Enr8_33510</name>
</gene>
<dbReference type="PROSITE" id="PS00018">
    <property type="entry name" value="EF_HAND_1"/>
    <property type="match status" value="1"/>
</dbReference>
<feature type="region of interest" description="Disordered" evidence="1">
    <location>
        <begin position="770"/>
        <end position="800"/>
    </location>
</feature>
<feature type="compositionally biased region" description="Polar residues" evidence="1">
    <location>
        <begin position="778"/>
        <end position="800"/>
    </location>
</feature>
<keyword evidence="3" id="KW-1185">Reference proteome</keyword>
<evidence type="ECO:0000256" key="1">
    <source>
        <dbReference type="SAM" id="MobiDB-lite"/>
    </source>
</evidence>
<dbReference type="SUPFAM" id="SSF49464">
    <property type="entry name" value="Carboxypeptidase regulatory domain-like"/>
    <property type="match status" value="1"/>
</dbReference>
<dbReference type="GO" id="GO:0000272">
    <property type="term" value="P:polysaccharide catabolic process"/>
    <property type="evidence" value="ECO:0007669"/>
    <property type="project" value="InterPro"/>
</dbReference>
<dbReference type="OrthoDB" id="246944at2"/>
<evidence type="ECO:0008006" key="4">
    <source>
        <dbReference type="Google" id="ProtNLM"/>
    </source>
</evidence>
<dbReference type="SUPFAM" id="SSF63446">
    <property type="entry name" value="Type I dockerin domain"/>
    <property type="match status" value="1"/>
</dbReference>
<dbReference type="EMBL" id="SJPF01000004">
    <property type="protein sequence ID" value="TWT31430.1"/>
    <property type="molecule type" value="Genomic_DNA"/>
</dbReference>
<evidence type="ECO:0000313" key="2">
    <source>
        <dbReference type="EMBL" id="TWT31430.1"/>
    </source>
</evidence>
<dbReference type="Proteomes" id="UP000318878">
    <property type="component" value="Unassembled WGS sequence"/>
</dbReference>
<name>A0A5C5V0J5_9BACT</name>
<reference evidence="2 3" key="1">
    <citation type="submission" date="2019-02" db="EMBL/GenBank/DDBJ databases">
        <title>Deep-cultivation of Planctomycetes and their phenomic and genomic characterization uncovers novel biology.</title>
        <authorList>
            <person name="Wiegand S."/>
            <person name="Jogler M."/>
            <person name="Boedeker C."/>
            <person name="Pinto D."/>
            <person name="Vollmers J."/>
            <person name="Rivas-Marin E."/>
            <person name="Kohn T."/>
            <person name="Peeters S.H."/>
            <person name="Heuer A."/>
            <person name="Rast P."/>
            <person name="Oberbeckmann S."/>
            <person name="Bunk B."/>
            <person name="Jeske O."/>
            <person name="Meyerdierks A."/>
            <person name="Storesund J.E."/>
            <person name="Kallscheuer N."/>
            <person name="Luecker S."/>
            <person name="Lage O.M."/>
            <person name="Pohl T."/>
            <person name="Merkel B.J."/>
            <person name="Hornburger P."/>
            <person name="Mueller R.-W."/>
            <person name="Bruemmer F."/>
            <person name="Labrenz M."/>
            <person name="Spormann A.M."/>
            <person name="Op Den Camp H."/>
            <person name="Overmann J."/>
            <person name="Amann R."/>
            <person name="Jetten M.S.M."/>
            <person name="Mascher T."/>
            <person name="Medema M.H."/>
            <person name="Devos D.P."/>
            <person name="Kaster A.-K."/>
            <person name="Ovreas L."/>
            <person name="Rohde M."/>
            <person name="Galperin M.Y."/>
            <person name="Jogler C."/>
        </authorList>
    </citation>
    <scope>NUCLEOTIDE SEQUENCE [LARGE SCALE GENOMIC DNA]</scope>
    <source>
        <strain evidence="2 3">Enr8</strain>
    </source>
</reference>
<protein>
    <recommendedName>
        <fullName evidence="4">Dockerin type I repeat protein</fullName>
    </recommendedName>
</protein>
<comment type="caution">
    <text evidence="2">The sequence shown here is derived from an EMBL/GenBank/DDBJ whole genome shotgun (WGS) entry which is preliminary data.</text>
</comment>